<feature type="chain" id="PRO_5040512165" description="Hydrophobin" evidence="1">
    <location>
        <begin position="19"/>
        <end position="123"/>
    </location>
</feature>
<evidence type="ECO:0000313" key="2">
    <source>
        <dbReference type="EMBL" id="KAG5772930.1"/>
    </source>
</evidence>
<proteinExistence type="predicted"/>
<protein>
    <recommendedName>
        <fullName evidence="4">Hydrophobin</fullName>
    </recommendedName>
</protein>
<evidence type="ECO:0008006" key="4">
    <source>
        <dbReference type="Google" id="ProtNLM"/>
    </source>
</evidence>
<reference evidence="2" key="1">
    <citation type="journal article" date="2020" name="bioRxiv">
        <title>Historical genomics reveals the evolutionary mechanisms behind multiple outbreaks of the host-specific coffee wilt pathogen Fusarium xylarioides.</title>
        <authorList>
            <person name="Peck D."/>
            <person name="Nowell R.W."/>
            <person name="Flood J."/>
            <person name="Ryan M.J."/>
            <person name="Barraclough T.G."/>
        </authorList>
    </citation>
    <scope>NUCLEOTIDE SEQUENCE</scope>
    <source>
        <strain evidence="2">IMI 127659i</strain>
    </source>
</reference>
<keyword evidence="3" id="KW-1185">Reference proteome</keyword>
<comment type="caution">
    <text evidence="2">The sequence shown here is derived from an EMBL/GenBank/DDBJ whole genome shotgun (WGS) entry which is preliminary data.</text>
</comment>
<feature type="signal peptide" evidence="1">
    <location>
        <begin position="1"/>
        <end position="18"/>
    </location>
</feature>
<organism evidence="2 3">
    <name type="scientific">Fusarium xylarioides</name>
    <dbReference type="NCBI Taxonomy" id="221167"/>
    <lineage>
        <taxon>Eukaryota</taxon>
        <taxon>Fungi</taxon>
        <taxon>Dikarya</taxon>
        <taxon>Ascomycota</taxon>
        <taxon>Pezizomycotina</taxon>
        <taxon>Sordariomycetes</taxon>
        <taxon>Hypocreomycetidae</taxon>
        <taxon>Hypocreales</taxon>
        <taxon>Nectriaceae</taxon>
        <taxon>Fusarium</taxon>
        <taxon>Fusarium fujikuroi species complex</taxon>
    </lineage>
</organism>
<dbReference type="Proteomes" id="UP000750502">
    <property type="component" value="Unassembled WGS sequence"/>
</dbReference>
<evidence type="ECO:0000256" key="1">
    <source>
        <dbReference type="SAM" id="SignalP"/>
    </source>
</evidence>
<keyword evidence="1" id="KW-0732">Signal</keyword>
<dbReference type="AlphaFoldDB" id="A0A9P7I249"/>
<name>A0A9P7I249_9HYPO</name>
<sequence>MHFSKLTIVVTVATVVSAASSEKSTVLSLSNSDGGAGASNACNQKSDVPMCCSNSLVCVPGGWIQGSCPNKLMCCSPGSQKKAKPSSKRQAVPMKGLLGPISNILSDFAFNIDVDAFNCVQVF</sequence>
<reference evidence="2" key="2">
    <citation type="submission" date="2020-10" db="EMBL/GenBank/DDBJ databases">
        <authorList>
            <person name="Peck L.D."/>
            <person name="Nowell R.W."/>
            <person name="Flood J."/>
            <person name="Ryan M.J."/>
            <person name="Barraclough T.G."/>
        </authorList>
    </citation>
    <scope>NUCLEOTIDE SEQUENCE</scope>
    <source>
        <strain evidence="2">IMI 127659i</strain>
    </source>
</reference>
<gene>
    <name evidence="2" type="ORF">H9Q72_001109</name>
</gene>
<evidence type="ECO:0000313" key="3">
    <source>
        <dbReference type="Proteomes" id="UP000750502"/>
    </source>
</evidence>
<accession>A0A9P7I249</accession>
<dbReference type="EMBL" id="JADFTT010000017">
    <property type="protein sequence ID" value="KAG5772930.1"/>
    <property type="molecule type" value="Genomic_DNA"/>
</dbReference>